<feature type="transmembrane region" description="Helical" evidence="6">
    <location>
        <begin position="270"/>
        <end position="294"/>
    </location>
</feature>
<accession>A0ABU3H0K1</accession>
<feature type="transmembrane region" description="Helical" evidence="6">
    <location>
        <begin position="817"/>
        <end position="837"/>
    </location>
</feature>
<gene>
    <name evidence="9" type="ORF">QE417_004288</name>
</gene>
<evidence type="ECO:0000256" key="5">
    <source>
        <dbReference type="ARBA" id="ARBA00023136"/>
    </source>
</evidence>
<keyword evidence="2" id="KW-1003">Cell membrane</keyword>
<evidence type="ECO:0000259" key="7">
    <source>
        <dbReference type="Pfam" id="PF02687"/>
    </source>
</evidence>
<keyword evidence="10" id="KW-1185">Reference proteome</keyword>
<dbReference type="InterPro" id="IPR038766">
    <property type="entry name" value="Membrane_comp_ABC_pdt"/>
</dbReference>
<evidence type="ECO:0000259" key="8">
    <source>
        <dbReference type="Pfam" id="PF12704"/>
    </source>
</evidence>
<evidence type="ECO:0000256" key="6">
    <source>
        <dbReference type="SAM" id="Phobius"/>
    </source>
</evidence>
<dbReference type="PANTHER" id="PTHR30287">
    <property type="entry name" value="MEMBRANE COMPONENT OF PREDICTED ABC SUPERFAMILY METABOLITE UPTAKE TRANSPORTER"/>
    <property type="match status" value="1"/>
</dbReference>
<dbReference type="Proteomes" id="UP001258315">
    <property type="component" value="Unassembled WGS sequence"/>
</dbReference>
<feature type="domain" description="ABC3 transporter permease C-terminal" evidence="7">
    <location>
        <begin position="273"/>
        <end position="392"/>
    </location>
</feature>
<keyword evidence="4 6" id="KW-1133">Transmembrane helix</keyword>
<protein>
    <submittedName>
        <fullName evidence="9">ABC transport system permease protein</fullName>
    </submittedName>
</protein>
<dbReference type="InterPro" id="IPR003838">
    <property type="entry name" value="ABC3_permease_C"/>
</dbReference>
<keyword evidence="3 6" id="KW-0812">Transmembrane</keyword>
<dbReference type="RefSeq" id="WP_311953492.1">
    <property type="nucleotide sequence ID" value="NZ_JAVLVU010000001.1"/>
</dbReference>
<evidence type="ECO:0000256" key="2">
    <source>
        <dbReference type="ARBA" id="ARBA00022475"/>
    </source>
</evidence>
<evidence type="ECO:0000256" key="3">
    <source>
        <dbReference type="ARBA" id="ARBA00022692"/>
    </source>
</evidence>
<feature type="transmembrane region" description="Helical" evidence="6">
    <location>
        <begin position="436"/>
        <end position="458"/>
    </location>
</feature>
<comment type="caution">
    <text evidence="9">The sequence shown here is derived from an EMBL/GenBank/DDBJ whole genome shotgun (WGS) entry which is preliminary data.</text>
</comment>
<feature type="transmembrane region" description="Helical" evidence="6">
    <location>
        <begin position="729"/>
        <end position="753"/>
    </location>
</feature>
<name>A0ABU3H0K1_9SPHI</name>
<feature type="transmembrane region" description="Helical" evidence="6">
    <location>
        <begin position="488"/>
        <end position="511"/>
    </location>
</feature>
<evidence type="ECO:0000313" key="10">
    <source>
        <dbReference type="Proteomes" id="UP001258315"/>
    </source>
</evidence>
<sequence>MNHMQEPVNLNRSVKLGWLFKMAWRDSRRNRSRLFLFVSSIILGIAALVAIYSFGYNLRADIDNQAATLVGADLVISGNHAPEGKLQKLLDTLGSERSQERNFASMVLFTKSKSTRLVQIRALQGGYPYYGSIETVPAQASHNFRKGRYALIDASLMEQFNARINDSVKIGKLTFAVAGVLKQAPGQSGLAAGIAPVVYIPLQYLEETGLVDKGSRLNYNYYYKFNSKTNVDTLAAQLDKQQLDKANLHYETIQTRKENTGRVFGDLNRFLSLVGFVALLLGCIGVASATQIYVREKVASIAILRCLGIKASEAFLIFLIQIAGLGLIGSVVGAALGTAVQQLLPIVLKDFIPFDVSVTVSWLALGQGVVLGVIISVLFALLPLISIRNISPLNTLRSAFENAKTNRDPLRWLVYLLILGFMAGFSYLQLGSWQGSAAFTVAILIAFLILTFTAILLMRVMRLVMKASWSYLVRQGFANLYRPNNQTIILMVSIGLSTAFICLLIFVQSLLIKQVTLSASGNQPNMILFDIQTAQEKGVVDITDQYKMPVIQQVPIVTIRIDKINGKTAATLPKDSTYDDKRRAFGYEYRVTYRDKLISSEKIASGKWIGEAGNAQVIPVSVDERMANRLNLKLNDKVTFNVQGTLINTFVANMRKVNWNRLQTNFQVVFPTGVLEQAPQFHVLLTHVPSTEVSAKFQSAVVSKYPNVSIVDLGLVLTVLDEILNKIGYVIRFMSGFSIATGIIVLIASVRISKYQRIKESVLLRTLGGSRRQILWISALEYLFLGALSSLTGILLAVAGGWLLAKYTFDVPFDVNFLPAVILFGITVGLTIAIGLLNSRGVLNRPPLEVLRSDT</sequence>
<keyword evidence="5 6" id="KW-0472">Membrane</keyword>
<feature type="transmembrane region" description="Helical" evidence="6">
    <location>
        <begin position="774"/>
        <end position="805"/>
    </location>
</feature>
<feature type="domain" description="ABC3 transporter permease C-terminal" evidence="7">
    <location>
        <begin position="733"/>
        <end position="847"/>
    </location>
</feature>
<organism evidence="9 10">
    <name type="scientific">Mucilaginibacter terrae</name>
    <dbReference type="NCBI Taxonomy" id="1955052"/>
    <lineage>
        <taxon>Bacteria</taxon>
        <taxon>Pseudomonadati</taxon>
        <taxon>Bacteroidota</taxon>
        <taxon>Sphingobacteriia</taxon>
        <taxon>Sphingobacteriales</taxon>
        <taxon>Sphingobacteriaceae</taxon>
        <taxon>Mucilaginibacter</taxon>
    </lineage>
</organism>
<feature type="transmembrane region" description="Helical" evidence="6">
    <location>
        <begin position="34"/>
        <end position="55"/>
    </location>
</feature>
<evidence type="ECO:0000256" key="1">
    <source>
        <dbReference type="ARBA" id="ARBA00004651"/>
    </source>
</evidence>
<evidence type="ECO:0000313" key="9">
    <source>
        <dbReference type="EMBL" id="MDT3405216.1"/>
    </source>
</evidence>
<proteinExistence type="predicted"/>
<dbReference type="Pfam" id="PF02687">
    <property type="entry name" value="FtsX"/>
    <property type="match status" value="2"/>
</dbReference>
<dbReference type="EMBL" id="JAVLVU010000001">
    <property type="protein sequence ID" value="MDT3405216.1"/>
    <property type="molecule type" value="Genomic_DNA"/>
</dbReference>
<dbReference type="Pfam" id="PF12704">
    <property type="entry name" value="MacB_PCD"/>
    <property type="match status" value="1"/>
</dbReference>
<dbReference type="InterPro" id="IPR025857">
    <property type="entry name" value="MacB_PCD"/>
</dbReference>
<feature type="domain" description="MacB-like periplasmic core" evidence="8">
    <location>
        <begin position="35"/>
        <end position="240"/>
    </location>
</feature>
<evidence type="ECO:0000256" key="4">
    <source>
        <dbReference type="ARBA" id="ARBA00022989"/>
    </source>
</evidence>
<feature type="transmembrane region" description="Helical" evidence="6">
    <location>
        <begin position="360"/>
        <end position="387"/>
    </location>
</feature>
<feature type="transmembrane region" description="Helical" evidence="6">
    <location>
        <begin position="315"/>
        <end position="340"/>
    </location>
</feature>
<comment type="subcellular location">
    <subcellularLocation>
        <location evidence="1">Cell membrane</location>
        <topology evidence="1">Multi-pass membrane protein</topology>
    </subcellularLocation>
</comment>
<reference evidence="10" key="1">
    <citation type="submission" date="2023-07" db="EMBL/GenBank/DDBJ databases">
        <title>Functional and genomic diversity of the sorghum phyllosphere microbiome.</title>
        <authorList>
            <person name="Shade A."/>
        </authorList>
    </citation>
    <scope>NUCLEOTIDE SEQUENCE [LARGE SCALE GENOMIC DNA]</scope>
    <source>
        <strain evidence="10">SORGH_AS_0422</strain>
    </source>
</reference>
<feature type="transmembrane region" description="Helical" evidence="6">
    <location>
        <begin position="412"/>
        <end position="430"/>
    </location>
</feature>
<dbReference type="PANTHER" id="PTHR30287:SF1">
    <property type="entry name" value="INNER MEMBRANE PROTEIN"/>
    <property type="match status" value="1"/>
</dbReference>